<dbReference type="GO" id="GO:0140359">
    <property type="term" value="F:ABC-type transporter activity"/>
    <property type="evidence" value="ECO:0007669"/>
    <property type="project" value="InterPro"/>
</dbReference>
<keyword evidence="1" id="KW-1133">Transmembrane helix</keyword>
<sequence>MRILWALARNTFVEALRDKVFYLLLGFGAFLFSASRLLAPLALGEERRVTLDVGLAAISLFGCLITIFVGHQMIFREVERKTLYFLFSRPIHRAHFVWGKFCGLASVLAVSLVVMGALLVLVLKISGYPVDASIVQALVLAFFGLMILAAIAVLIAAFTTPVLAGLLTLAAYVVGHGSGDLFWLLERTGSPGAAALVRTLGWILPRLDLYSEMLPVLDGSGWTPIQMGWCVLYALLYGGACLCLATVVLQRREFTL</sequence>
<reference evidence="2" key="2">
    <citation type="journal article" date="2021" name="Microbiome">
        <title>Successional dynamics and alternative stable states in a saline activated sludge microbial community over 9 years.</title>
        <authorList>
            <person name="Wang Y."/>
            <person name="Ye J."/>
            <person name="Ju F."/>
            <person name="Liu L."/>
            <person name="Boyd J.A."/>
            <person name="Deng Y."/>
            <person name="Parks D.H."/>
            <person name="Jiang X."/>
            <person name="Yin X."/>
            <person name="Woodcroft B.J."/>
            <person name="Tyson G.W."/>
            <person name="Hugenholtz P."/>
            <person name="Polz M.F."/>
            <person name="Zhang T."/>
        </authorList>
    </citation>
    <scope>NUCLEOTIDE SEQUENCE</scope>
    <source>
        <strain evidence="2">HKST-UBA01</strain>
    </source>
</reference>
<feature type="transmembrane region" description="Helical" evidence="1">
    <location>
        <begin position="20"/>
        <end position="43"/>
    </location>
</feature>
<feature type="transmembrane region" description="Helical" evidence="1">
    <location>
        <begin position="134"/>
        <end position="155"/>
    </location>
</feature>
<evidence type="ECO:0000313" key="2">
    <source>
        <dbReference type="EMBL" id="MCA9726702.1"/>
    </source>
</evidence>
<accession>A0A956RNS5</accession>
<evidence type="ECO:0000256" key="1">
    <source>
        <dbReference type="SAM" id="Phobius"/>
    </source>
</evidence>
<organism evidence="2 3">
    <name type="scientific">Eiseniibacteriota bacterium</name>
    <dbReference type="NCBI Taxonomy" id="2212470"/>
    <lineage>
        <taxon>Bacteria</taxon>
        <taxon>Candidatus Eiseniibacteriota</taxon>
    </lineage>
</organism>
<dbReference type="EMBL" id="JAGQHR010000057">
    <property type="protein sequence ID" value="MCA9726702.1"/>
    <property type="molecule type" value="Genomic_DNA"/>
</dbReference>
<proteinExistence type="predicted"/>
<dbReference type="GO" id="GO:0005886">
    <property type="term" value="C:plasma membrane"/>
    <property type="evidence" value="ECO:0007669"/>
    <property type="project" value="UniProtKB-SubCell"/>
</dbReference>
<name>A0A956RNS5_UNCEI</name>
<feature type="transmembrane region" description="Helical" evidence="1">
    <location>
        <begin position="226"/>
        <end position="249"/>
    </location>
</feature>
<reference evidence="2" key="1">
    <citation type="submission" date="2020-04" db="EMBL/GenBank/DDBJ databases">
        <authorList>
            <person name="Zhang T."/>
        </authorList>
    </citation>
    <scope>NUCLEOTIDE SEQUENCE</scope>
    <source>
        <strain evidence="2">HKST-UBA01</strain>
    </source>
</reference>
<dbReference type="Pfam" id="PF12679">
    <property type="entry name" value="ABC2_membrane_2"/>
    <property type="match status" value="1"/>
</dbReference>
<feature type="transmembrane region" description="Helical" evidence="1">
    <location>
        <begin position="55"/>
        <end position="75"/>
    </location>
</feature>
<dbReference type="PANTHER" id="PTHR43471">
    <property type="entry name" value="ABC TRANSPORTER PERMEASE"/>
    <property type="match status" value="1"/>
</dbReference>
<keyword evidence="1" id="KW-0472">Membrane</keyword>
<feature type="transmembrane region" description="Helical" evidence="1">
    <location>
        <begin position="96"/>
        <end position="122"/>
    </location>
</feature>
<dbReference type="AlphaFoldDB" id="A0A956RNS5"/>
<comment type="caution">
    <text evidence="2">The sequence shown here is derived from an EMBL/GenBank/DDBJ whole genome shotgun (WGS) entry which is preliminary data.</text>
</comment>
<evidence type="ECO:0000313" key="3">
    <source>
        <dbReference type="Proteomes" id="UP000697710"/>
    </source>
</evidence>
<dbReference type="PANTHER" id="PTHR43471:SF10">
    <property type="entry name" value="SLL1107 PROTEIN"/>
    <property type="match status" value="1"/>
</dbReference>
<gene>
    <name evidence="2" type="ORF">KC729_03400</name>
</gene>
<protein>
    <submittedName>
        <fullName evidence="2">ABC transporter permease</fullName>
    </submittedName>
</protein>
<dbReference type="Proteomes" id="UP000697710">
    <property type="component" value="Unassembled WGS sequence"/>
</dbReference>
<keyword evidence="1" id="KW-0812">Transmembrane</keyword>
<feature type="transmembrane region" description="Helical" evidence="1">
    <location>
        <begin position="162"/>
        <end position="185"/>
    </location>
</feature>